<evidence type="ECO:0000256" key="5">
    <source>
        <dbReference type="ARBA" id="ARBA00022454"/>
    </source>
</evidence>
<dbReference type="SUPFAM" id="SSF50249">
    <property type="entry name" value="Nucleic acid-binding proteins"/>
    <property type="match status" value="2"/>
</dbReference>
<dbReference type="AlphaFoldDB" id="A0A162JAJ9"/>
<dbReference type="InterPro" id="IPR011564">
    <property type="entry name" value="Telomer_end-bd_POT1/Cdc13"/>
</dbReference>
<comment type="subcellular location">
    <subcellularLocation>
        <location evidence="2">Chromosome</location>
        <location evidence="2">Telomere</location>
    </subcellularLocation>
    <subcellularLocation>
        <location evidence="1">Nucleus</location>
    </subcellularLocation>
</comment>
<name>A0A162JAJ9_CORFA</name>
<dbReference type="Pfam" id="PF02765">
    <property type="entry name" value="POT1"/>
    <property type="match status" value="1"/>
</dbReference>
<keyword evidence="5" id="KW-0158">Chromosome</keyword>
<dbReference type="GO" id="GO:0000783">
    <property type="term" value="C:nuclear telomere cap complex"/>
    <property type="evidence" value="ECO:0007669"/>
    <property type="project" value="TreeGrafter"/>
</dbReference>
<dbReference type="GO" id="GO:0032210">
    <property type="term" value="P:regulation of telomere maintenance via telomerase"/>
    <property type="evidence" value="ECO:0007669"/>
    <property type="project" value="TreeGrafter"/>
</dbReference>
<accession>A0A162JAJ9</accession>
<evidence type="ECO:0000256" key="3">
    <source>
        <dbReference type="ARBA" id="ARBA00008442"/>
    </source>
</evidence>
<dbReference type="InterPro" id="IPR028389">
    <property type="entry name" value="POT1"/>
</dbReference>
<dbReference type="SMART" id="SM00976">
    <property type="entry name" value="Telo_bind"/>
    <property type="match status" value="1"/>
</dbReference>
<dbReference type="InterPro" id="IPR032042">
    <property type="entry name" value="POT1PC"/>
</dbReference>
<dbReference type="GO" id="GO:0010521">
    <property type="term" value="F:telomerase inhibitor activity"/>
    <property type="evidence" value="ECO:0007669"/>
    <property type="project" value="TreeGrafter"/>
</dbReference>
<feature type="region of interest" description="Disordered" evidence="9">
    <location>
        <begin position="531"/>
        <end position="558"/>
    </location>
</feature>
<dbReference type="PANTHER" id="PTHR14513">
    <property type="entry name" value="PROTECTION OF TELOMERES 1"/>
    <property type="match status" value="1"/>
</dbReference>
<gene>
    <name evidence="11" type="ORF">ISF_03960</name>
</gene>
<dbReference type="FunFam" id="2.40.50.140:FF:000303">
    <property type="entry name" value="Protection of telomeres protein 1"/>
    <property type="match status" value="1"/>
</dbReference>
<evidence type="ECO:0000256" key="6">
    <source>
        <dbReference type="ARBA" id="ARBA00022895"/>
    </source>
</evidence>
<dbReference type="EMBL" id="AZHB01000008">
    <property type="protein sequence ID" value="OAA66122.1"/>
    <property type="molecule type" value="Genomic_DNA"/>
</dbReference>
<organism evidence="11 12">
    <name type="scientific">Cordyceps fumosorosea (strain ARSEF 2679)</name>
    <name type="common">Isaria fumosorosea</name>
    <dbReference type="NCBI Taxonomy" id="1081104"/>
    <lineage>
        <taxon>Eukaryota</taxon>
        <taxon>Fungi</taxon>
        <taxon>Dikarya</taxon>
        <taxon>Ascomycota</taxon>
        <taxon>Pezizomycotina</taxon>
        <taxon>Sordariomycetes</taxon>
        <taxon>Hypocreomycetidae</taxon>
        <taxon>Hypocreales</taxon>
        <taxon>Cordycipitaceae</taxon>
        <taxon>Cordyceps</taxon>
    </lineage>
</organism>
<evidence type="ECO:0000313" key="11">
    <source>
        <dbReference type="EMBL" id="OAA66122.1"/>
    </source>
</evidence>
<keyword evidence="6" id="KW-0779">Telomere</keyword>
<dbReference type="Pfam" id="PF16686">
    <property type="entry name" value="POT1PC"/>
    <property type="match status" value="1"/>
</dbReference>
<dbReference type="OrthoDB" id="2186770at2759"/>
<reference evidence="11 12" key="1">
    <citation type="journal article" date="2016" name="Genome Biol. Evol.">
        <title>Divergent and convergent evolution of fungal pathogenicity.</title>
        <authorList>
            <person name="Shang Y."/>
            <person name="Xiao G."/>
            <person name="Zheng P."/>
            <person name="Cen K."/>
            <person name="Zhan S."/>
            <person name="Wang C."/>
        </authorList>
    </citation>
    <scope>NUCLEOTIDE SEQUENCE [LARGE SCALE GENOMIC DNA]</scope>
    <source>
        <strain evidence="11 12">ARSEF 2679</strain>
    </source>
</reference>
<dbReference type="Proteomes" id="UP000076744">
    <property type="component" value="Unassembled WGS sequence"/>
</dbReference>
<evidence type="ECO:0000256" key="7">
    <source>
        <dbReference type="ARBA" id="ARBA00023125"/>
    </source>
</evidence>
<evidence type="ECO:0000256" key="2">
    <source>
        <dbReference type="ARBA" id="ARBA00004574"/>
    </source>
</evidence>
<sequence>MPPQVASFTTIDQVLDGKVAAGARINVIGLVIDFRAPVPTRGTDFKAQIRFYDESTQDDDDAKSLTISIFREPNAIPQPDCGDVVVIFGAKVVQFFNSEPCLLTHRTTDIYVFSASNFPKPPQDAKIALQSPLKSASRALTDADFAHVSAFYHRLGKDRLPTAAEYHSMVQSSTQVKEKFSLFKDVDCGRFVDVIAEVVKEPYDLGDRFTLWISDYTEHSNFFNFTHNLDNLRADPYNYTVGSKTTDNDWKGPYGKRSLQITCWEPHAEAIKANKITVGSWVSIRNLQIKWGRNSNNLEGFLRGDQRFPTKVYISLLNIDDRDSMDDRLIETLRRRRDYDREKKKQLKSITDAAKAVRCENDRQPLSTVAELLEQVYFETLIGKDAAKLPLPFTNASYRASVRVKNYLPHKLEDFAFARLEGDVYDVLSDPEYDSSSSDDDNEEDMNSYVTSEKIIGWEWRFHLLLEDAQDADANVWVTVDNHAAQCLLAMDACDLRNSRAVLSRLREKMFHLWGDLEELKTCKLQGRAAAERRARANGPPADSSDVEEAAAAASSEAEMPSNLPFSCCIKQYGVTVREADEDKADAGKGRRWQRMYGLFGTQIAG</sequence>
<keyword evidence="8" id="KW-0539">Nucleus</keyword>
<protein>
    <recommendedName>
        <fullName evidence="4">Protection of telomeres protein 1</fullName>
    </recommendedName>
</protein>
<comment type="similarity">
    <text evidence="3">Belongs to the telombin family.</text>
</comment>
<proteinExistence type="inferred from homology"/>
<evidence type="ECO:0000313" key="12">
    <source>
        <dbReference type="Proteomes" id="UP000076744"/>
    </source>
</evidence>
<dbReference type="RefSeq" id="XP_018705146.1">
    <property type="nucleotide sequence ID" value="XM_018847566.1"/>
</dbReference>
<dbReference type="GO" id="GO:0098505">
    <property type="term" value="F:G-rich strand telomeric DNA binding"/>
    <property type="evidence" value="ECO:0007669"/>
    <property type="project" value="TreeGrafter"/>
</dbReference>
<dbReference type="STRING" id="1081104.A0A162JAJ9"/>
<evidence type="ECO:0000256" key="4">
    <source>
        <dbReference type="ARBA" id="ARBA00015253"/>
    </source>
</evidence>
<evidence type="ECO:0000256" key="1">
    <source>
        <dbReference type="ARBA" id="ARBA00004123"/>
    </source>
</evidence>
<keyword evidence="12" id="KW-1185">Reference proteome</keyword>
<evidence type="ECO:0000259" key="10">
    <source>
        <dbReference type="SMART" id="SM00976"/>
    </source>
</evidence>
<dbReference type="PANTHER" id="PTHR14513:SF0">
    <property type="entry name" value="PROTECTION OF TELOMERES PROTEIN 1"/>
    <property type="match status" value="1"/>
</dbReference>
<dbReference type="GO" id="GO:0016233">
    <property type="term" value="P:telomere capping"/>
    <property type="evidence" value="ECO:0007669"/>
    <property type="project" value="TreeGrafter"/>
</dbReference>
<evidence type="ECO:0000256" key="9">
    <source>
        <dbReference type="SAM" id="MobiDB-lite"/>
    </source>
</evidence>
<evidence type="ECO:0000256" key="8">
    <source>
        <dbReference type="ARBA" id="ARBA00023242"/>
    </source>
</evidence>
<dbReference type="GeneID" id="30020252"/>
<comment type="caution">
    <text evidence="11">The sequence shown here is derived from an EMBL/GenBank/DDBJ whole genome shotgun (WGS) entry which is preliminary data.</text>
</comment>
<keyword evidence="7" id="KW-0238">DNA-binding</keyword>
<feature type="domain" description="Telomeric single stranded DNA binding POT1/Cdc13" evidence="10">
    <location>
        <begin position="8"/>
        <end position="156"/>
    </location>
</feature>
<dbReference type="InterPro" id="IPR012340">
    <property type="entry name" value="NA-bd_OB-fold"/>
</dbReference>
<dbReference type="Gene3D" id="2.40.50.140">
    <property type="entry name" value="Nucleic acid-binding proteins"/>
    <property type="match status" value="2"/>
</dbReference>